<name>A0A7X4GLV7_9BURK</name>
<dbReference type="AlphaFoldDB" id="A0A7X4GLV7"/>
<comment type="caution">
    <text evidence="1">The sequence shown here is derived from an EMBL/GenBank/DDBJ whole genome shotgun (WGS) entry which is preliminary data.</text>
</comment>
<reference evidence="1 2" key="1">
    <citation type="submission" date="2019-12" db="EMBL/GenBank/DDBJ databases">
        <title>Novel species isolated from a subtropical stream in China.</title>
        <authorList>
            <person name="Lu H."/>
        </authorList>
    </citation>
    <scope>NUCLEOTIDE SEQUENCE [LARGE SCALE GENOMIC DNA]</scope>
    <source>
        <strain evidence="1 2">FT55W</strain>
    </source>
</reference>
<dbReference type="RefSeq" id="WP_161012046.1">
    <property type="nucleotide sequence ID" value="NZ_WWCK01000001.1"/>
</dbReference>
<accession>A0A7X4GLV7</accession>
<keyword evidence="2" id="KW-1185">Reference proteome</keyword>
<gene>
    <name evidence="1" type="ORF">GTP45_01125</name>
</gene>
<evidence type="ECO:0000313" key="1">
    <source>
        <dbReference type="EMBL" id="MYM65434.1"/>
    </source>
</evidence>
<sequence>MTTSHRLVLKAVVSTLIAAGVAAGRVYSSRTRAINSETPHAVIVRLGRSASMLAHVKGGPTTWKTLVQIESYGRMTGGEPDEASDEIVEQVFAALAENPSLGGKAIEVAPLDGDTLSWDLDELDTALGCTTAKFIVEHRTKGRTLEHV</sequence>
<organism evidence="1 2">
    <name type="scientific">Duganella rivi</name>
    <dbReference type="NCBI Taxonomy" id="2666083"/>
    <lineage>
        <taxon>Bacteria</taxon>
        <taxon>Pseudomonadati</taxon>
        <taxon>Pseudomonadota</taxon>
        <taxon>Betaproteobacteria</taxon>
        <taxon>Burkholderiales</taxon>
        <taxon>Oxalobacteraceae</taxon>
        <taxon>Telluria group</taxon>
        <taxon>Duganella</taxon>
    </lineage>
</organism>
<protein>
    <submittedName>
        <fullName evidence="1">Uncharacterized protein</fullName>
    </submittedName>
</protein>
<evidence type="ECO:0000313" key="2">
    <source>
        <dbReference type="Proteomes" id="UP000450012"/>
    </source>
</evidence>
<dbReference type="EMBL" id="WWCK01000001">
    <property type="protein sequence ID" value="MYM65434.1"/>
    <property type="molecule type" value="Genomic_DNA"/>
</dbReference>
<dbReference type="Proteomes" id="UP000450012">
    <property type="component" value="Unassembled WGS sequence"/>
</dbReference>
<proteinExistence type="predicted"/>